<name>A0A6J7BN69_9ZZZZ</name>
<gene>
    <name evidence="1" type="ORF">UFOPK3278_00368</name>
</gene>
<reference evidence="1" key="1">
    <citation type="submission" date="2020-05" db="EMBL/GenBank/DDBJ databases">
        <authorList>
            <person name="Chiriac C."/>
            <person name="Salcher M."/>
            <person name="Ghai R."/>
            <person name="Kavagutti S V."/>
        </authorList>
    </citation>
    <scope>NUCLEOTIDE SEQUENCE</scope>
</reference>
<sequence>MSTTDQSALSEANFSAPNFSFAKARADSSLGKVPLGCAHSVGAGAGSGIAVGSGAVVGSGIAVGIASEVISGIGVAKSAVAEPPTELDLVSYIGKLPPQYTGLTDESL</sequence>
<dbReference type="AlphaFoldDB" id="A0A6J7BN69"/>
<dbReference type="EMBL" id="CAFBIX010000007">
    <property type="protein sequence ID" value="CAB4846595.1"/>
    <property type="molecule type" value="Genomic_DNA"/>
</dbReference>
<proteinExistence type="predicted"/>
<organism evidence="1">
    <name type="scientific">freshwater metagenome</name>
    <dbReference type="NCBI Taxonomy" id="449393"/>
    <lineage>
        <taxon>unclassified sequences</taxon>
        <taxon>metagenomes</taxon>
        <taxon>ecological metagenomes</taxon>
    </lineage>
</organism>
<protein>
    <submittedName>
        <fullName evidence="1">Unannotated protein</fullName>
    </submittedName>
</protein>
<accession>A0A6J7BN69</accession>
<evidence type="ECO:0000313" key="1">
    <source>
        <dbReference type="EMBL" id="CAB4846595.1"/>
    </source>
</evidence>